<evidence type="ECO:0000256" key="1">
    <source>
        <dbReference type="SAM" id="MobiDB-lite"/>
    </source>
</evidence>
<proteinExistence type="predicted"/>
<dbReference type="EMBL" id="NJHN03000054">
    <property type="protein sequence ID" value="KAH9419904.1"/>
    <property type="molecule type" value="Genomic_DNA"/>
</dbReference>
<keyword evidence="3" id="KW-1185">Reference proteome</keyword>
<evidence type="ECO:0000313" key="2">
    <source>
        <dbReference type="EMBL" id="KAH9419904.1"/>
    </source>
</evidence>
<protein>
    <submittedName>
        <fullName evidence="2">Uncharacterized protein</fullName>
    </submittedName>
</protein>
<accession>A0ABQ8JBC7</accession>
<reference evidence="2 3" key="1">
    <citation type="journal article" date="2018" name="J. Allergy Clin. Immunol.">
        <title>High-quality assembly of Dermatophagoides pteronyssinus genome and transcriptome reveals a wide range of novel allergens.</title>
        <authorList>
            <person name="Liu X.Y."/>
            <person name="Yang K.Y."/>
            <person name="Wang M.Q."/>
            <person name="Kwok J.S."/>
            <person name="Zeng X."/>
            <person name="Yang Z."/>
            <person name="Xiao X.J."/>
            <person name="Lau C.P."/>
            <person name="Li Y."/>
            <person name="Huang Z.M."/>
            <person name="Ba J.G."/>
            <person name="Yim A.K."/>
            <person name="Ouyang C.Y."/>
            <person name="Ngai S.M."/>
            <person name="Chan T.F."/>
            <person name="Leung E.L."/>
            <person name="Liu L."/>
            <person name="Liu Z.G."/>
            <person name="Tsui S.K."/>
        </authorList>
    </citation>
    <scope>NUCLEOTIDE SEQUENCE [LARGE SCALE GENOMIC DNA]</scope>
    <source>
        <strain evidence="2">Derp</strain>
    </source>
</reference>
<reference evidence="2 3" key="2">
    <citation type="journal article" date="2022" name="Mol. Biol. Evol.">
        <title>Comparative Genomics Reveals Insights into the Divergent Evolution of Astigmatic Mites and Household Pest Adaptations.</title>
        <authorList>
            <person name="Xiong Q."/>
            <person name="Wan A.T."/>
            <person name="Liu X."/>
            <person name="Fung C.S."/>
            <person name="Xiao X."/>
            <person name="Malainual N."/>
            <person name="Hou J."/>
            <person name="Wang L."/>
            <person name="Wang M."/>
            <person name="Yang K.Y."/>
            <person name="Cui Y."/>
            <person name="Leung E.L."/>
            <person name="Nong W."/>
            <person name="Shin S.K."/>
            <person name="Au S.W."/>
            <person name="Jeong K.Y."/>
            <person name="Chew F.T."/>
            <person name="Hui J.H."/>
            <person name="Leung T.F."/>
            <person name="Tungtrongchitr A."/>
            <person name="Zhong N."/>
            <person name="Liu Z."/>
            <person name="Tsui S.K."/>
        </authorList>
    </citation>
    <scope>NUCLEOTIDE SEQUENCE [LARGE SCALE GENOMIC DNA]</scope>
    <source>
        <strain evidence="2">Derp</strain>
    </source>
</reference>
<name>A0ABQ8JBC7_DERPT</name>
<organism evidence="2 3">
    <name type="scientific">Dermatophagoides pteronyssinus</name>
    <name type="common">European house dust mite</name>
    <dbReference type="NCBI Taxonomy" id="6956"/>
    <lineage>
        <taxon>Eukaryota</taxon>
        <taxon>Metazoa</taxon>
        <taxon>Ecdysozoa</taxon>
        <taxon>Arthropoda</taxon>
        <taxon>Chelicerata</taxon>
        <taxon>Arachnida</taxon>
        <taxon>Acari</taxon>
        <taxon>Acariformes</taxon>
        <taxon>Sarcoptiformes</taxon>
        <taxon>Astigmata</taxon>
        <taxon>Psoroptidia</taxon>
        <taxon>Analgoidea</taxon>
        <taxon>Pyroglyphidae</taxon>
        <taxon>Dermatophagoidinae</taxon>
        <taxon>Dermatophagoides</taxon>
    </lineage>
</organism>
<evidence type="ECO:0000313" key="3">
    <source>
        <dbReference type="Proteomes" id="UP000887458"/>
    </source>
</evidence>
<feature type="compositionally biased region" description="Polar residues" evidence="1">
    <location>
        <begin position="167"/>
        <end position="179"/>
    </location>
</feature>
<comment type="caution">
    <text evidence="2">The sequence shown here is derived from an EMBL/GenBank/DDBJ whole genome shotgun (WGS) entry which is preliminary data.</text>
</comment>
<dbReference type="Proteomes" id="UP000887458">
    <property type="component" value="Unassembled WGS sequence"/>
</dbReference>
<gene>
    <name evidence="2" type="ORF">DERP_001737</name>
</gene>
<sequence>MGSFYSQIRLKMTKLKFKTMNVVNKSSANELDRLALVENMSSTQTIHNLLNELNHYGTMVNECSKKKSSLIEKLQNEFDQINEISKIPVLNEYFQLLFNLELCQQKIGRYEMEISDISSELYMTQLIIVNMLEIEQQTQMLVNSKRNSSSKSSLDLKKNVAKKINKQSKQNSILNNDNGDNTDDVSNRNITQSTNSLNVLRNLFKFRNRNSQTNHKNYRNCSLRSNKSLIDDGDLNEKMINDPYVETIEHLKMKSKLQHKHRQLNEKCLQQLIIDCFSLKQKLKHYYQKHHQELSANADNLDQYFRYRVRTNDLQTKIVQMNQSIDTYRQQYRNTMDQIHTLSNSIHKSRNGLCDIQS</sequence>
<feature type="region of interest" description="Disordered" evidence="1">
    <location>
        <begin position="165"/>
        <end position="189"/>
    </location>
</feature>